<dbReference type="GO" id="GO:0005886">
    <property type="term" value="C:plasma membrane"/>
    <property type="evidence" value="ECO:0007669"/>
    <property type="project" value="UniProtKB-SubCell"/>
</dbReference>
<dbReference type="NCBIfam" id="NF038404">
    <property type="entry name" value="perm_prefix_2"/>
    <property type="match status" value="1"/>
</dbReference>
<evidence type="ECO:0000256" key="2">
    <source>
        <dbReference type="ARBA" id="ARBA00022475"/>
    </source>
</evidence>
<feature type="transmembrane region" description="Helical" evidence="6">
    <location>
        <begin position="102"/>
        <end position="123"/>
    </location>
</feature>
<organism evidence="9 10">
    <name type="scientific">Fibrisoma montanum</name>
    <dbReference type="NCBI Taxonomy" id="2305895"/>
    <lineage>
        <taxon>Bacteria</taxon>
        <taxon>Pseudomonadati</taxon>
        <taxon>Bacteroidota</taxon>
        <taxon>Cytophagia</taxon>
        <taxon>Cytophagales</taxon>
        <taxon>Spirosomataceae</taxon>
        <taxon>Fibrisoma</taxon>
    </lineage>
</organism>
<feature type="transmembrane region" description="Helical" evidence="6">
    <location>
        <begin position="416"/>
        <end position="439"/>
    </location>
</feature>
<feature type="domain" description="ABC3 transporter permease C-terminal" evidence="7">
    <location>
        <begin position="754"/>
        <end position="863"/>
    </location>
</feature>
<dbReference type="Proteomes" id="UP000283523">
    <property type="component" value="Unassembled WGS sequence"/>
</dbReference>
<dbReference type="OrthoDB" id="5933722at2"/>
<evidence type="ECO:0000259" key="8">
    <source>
        <dbReference type="Pfam" id="PF12704"/>
    </source>
</evidence>
<dbReference type="Pfam" id="PF12704">
    <property type="entry name" value="MacB_PCD"/>
    <property type="match status" value="2"/>
</dbReference>
<feature type="transmembrane region" description="Helical" evidence="6">
    <location>
        <begin position="365"/>
        <end position="387"/>
    </location>
</feature>
<keyword evidence="4 6" id="KW-1133">Transmembrane helix</keyword>
<feature type="domain" description="MacB-like periplasmic core" evidence="8">
    <location>
        <begin position="515"/>
        <end position="718"/>
    </location>
</feature>
<dbReference type="RefSeq" id="WP_119669128.1">
    <property type="nucleotide sequence ID" value="NZ_QXED01000005.1"/>
</dbReference>
<comment type="caution">
    <text evidence="9">The sequence shown here is derived from an EMBL/GenBank/DDBJ whole genome shotgun (WGS) entry which is preliminary data.</text>
</comment>
<dbReference type="InterPro" id="IPR003838">
    <property type="entry name" value="ABC3_permease_C"/>
</dbReference>
<evidence type="ECO:0000256" key="1">
    <source>
        <dbReference type="ARBA" id="ARBA00004651"/>
    </source>
</evidence>
<dbReference type="InterPro" id="IPR047699">
    <property type="entry name" value="Permease_put_prefix"/>
</dbReference>
<feature type="transmembrane region" description="Helical" evidence="6">
    <location>
        <begin position="507"/>
        <end position="527"/>
    </location>
</feature>
<reference evidence="9 10" key="1">
    <citation type="submission" date="2018-08" db="EMBL/GenBank/DDBJ databases">
        <title>Fibrisoma montanum sp. nov., isolated from Danxia mountain soil.</title>
        <authorList>
            <person name="Huang Y."/>
        </authorList>
    </citation>
    <scope>NUCLEOTIDE SEQUENCE [LARGE SCALE GENOMIC DNA]</scope>
    <source>
        <strain evidence="9 10">HYT19</strain>
    </source>
</reference>
<dbReference type="InterPro" id="IPR025857">
    <property type="entry name" value="MacB_PCD"/>
</dbReference>
<name>A0A418M645_9BACT</name>
<evidence type="ECO:0000256" key="4">
    <source>
        <dbReference type="ARBA" id="ARBA00022989"/>
    </source>
</evidence>
<proteinExistence type="predicted"/>
<evidence type="ECO:0000259" key="7">
    <source>
        <dbReference type="Pfam" id="PF02687"/>
    </source>
</evidence>
<dbReference type="InterPro" id="IPR050250">
    <property type="entry name" value="Macrolide_Exporter_MacB"/>
</dbReference>
<evidence type="ECO:0000313" key="9">
    <source>
        <dbReference type="EMBL" id="RIV21334.1"/>
    </source>
</evidence>
<evidence type="ECO:0000256" key="5">
    <source>
        <dbReference type="ARBA" id="ARBA00023136"/>
    </source>
</evidence>
<dbReference type="PANTHER" id="PTHR30572:SF18">
    <property type="entry name" value="ABC-TYPE MACROLIDE FAMILY EXPORT SYSTEM PERMEASE COMPONENT 2"/>
    <property type="match status" value="1"/>
</dbReference>
<evidence type="ECO:0000256" key="6">
    <source>
        <dbReference type="SAM" id="Phobius"/>
    </source>
</evidence>
<gene>
    <name evidence="9" type="ORF">DYU11_18175</name>
</gene>
<keyword evidence="2" id="KW-1003">Cell membrane</keyword>
<accession>A0A418M645</accession>
<evidence type="ECO:0000256" key="3">
    <source>
        <dbReference type="ARBA" id="ARBA00022692"/>
    </source>
</evidence>
<feature type="domain" description="MacB-like periplasmic core" evidence="8">
    <location>
        <begin position="101"/>
        <end position="323"/>
    </location>
</feature>
<dbReference type="Pfam" id="PF02687">
    <property type="entry name" value="FtsX"/>
    <property type="match status" value="2"/>
</dbReference>
<keyword evidence="5 6" id="KW-0472">Membrane</keyword>
<protein>
    <submittedName>
        <fullName evidence="9">ABC transporter permease</fullName>
    </submittedName>
</protein>
<comment type="subcellular location">
    <subcellularLocation>
        <location evidence="1">Cell membrane</location>
        <topology evidence="1">Multi-pass membrane protein</topology>
    </subcellularLocation>
</comment>
<dbReference type="PANTHER" id="PTHR30572">
    <property type="entry name" value="MEMBRANE COMPONENT OF TRANSPORTER-RELATED"/>
    <property type="match status" value="1"/>
</dbReference>
<dbReference type="GO" id="GO:0022857">
    <property type="term" value="F:transmembrane transporter activity"/>
    <property type="evidence" value="ECO:0007669"/>
    <property type="project" value="TreeGrafter"/>
</dbReference>
<feature type="transmembrane region" description="Helical" evidence="6">
    <location>
        <begin position="459"/>
        <end position="482"/>
    </location>
</feature>
<evidence type="ECO:0000313" key="10">
    <source>
        <dbReference type="Proteomes" id="UP000283523"/>
    </source>
</evidence>
<sequence>MNPTPQPPRPPRTADRLLEWFVAPHRLETLQGDLHEEFAYQVERVGERRARWRYWREVLGFVRPYVIRRKSSEYPNPTNLTMLRNYLKVAFRNLVRHKGYSAINIGGLATGMAVAMLIGLWIYDELSFDNYYANYSRIARVIEQQTTNGTTFTSNAIAIPLRAALQNEHSSDFTHLALSSWTQEYILAFGENKFTKMGNYVESEFARMLPLKMVKGSQNGLDNPASILLSESVANALFGTADPINKIIKVNNKQYVKVTGVYEDFPYNTEFRLVTFLLSWQQYLVDQPWVKRSENNWGNNSFQLFVEIAPNTDFEHVSAKISKIKARHAKDEARFNPVEILHPMSRWHLYSDWENGVLLRGRIQFVWLFGTIGVFVLLLACINFMNLSTARSEKRAKEVGIRKAVGSLRSQLVTQFFSESFLVVLLALSLSLLLVQLALPWFNEIADKKTSIPWTNPVLWGIGLGLSLLTGFIAGSYPAFYLSSFQPVKVLKGTVRVGRLASIPRKALVVVQFTVSITLIIGTTIVFRQIQHAKDRPVGYDRSGLLTVLMNTPDFYGHYDAIRNELMRTGAAVNMAETSSPTTDLWATDASFSWKGKAHNQIGDFGTVAVTHDFGRTVGWQFKQGRDFSRDFSTDSLGIIVNEKAVKFMGFKNPIGEFVTWNGKTYSIVGVVKDVLMSSPFEPVKPTVFLLDYDWANLILVKLNPQLSASEALNRIEPVFRKYNPGSPFDYKFASDEYDQKFRTEERIGQLSTVFAFLAIFISCLGLFGLASFMAEQRTKEIGVRKVLGASVINLWQLLSKDFVVLVMISLLIAYPLAYYFMSNWLQQYQYRSDITWWIFAAAGAGALVITVLTVSFHSVKAALMNPVKSLRNE</sequence>
<feature type="transmembrane region" description="Helical" evidence="6">
    <location>
        <begin position="754"/>
        <end position="775"/>
    </location>
</feature>
<dbReference type="AlphaFoldDB" id="A0A418M645"/>
<feature type="domain" description="ABC3 transporter permease C-terminal" evidence="7">
    <location>
        <begin position="371"/>
        <end position="487"/>
    </location>
</feature>
<feature type="transmembrane region" description="Helical" evidence="6">
    <location>
        <begin position="835"/>
        <end position="857"/>
    </location>
</feature>
<keyword evidence="3 6" id="KW-0812">Transmembrane</keyword>
<dbReference type="EMBL" id="QXED01000005">
    <property type="protein sequence ID" value="RIV21334.1"/>
    <property type="molecule type" value="Genomic_DNA"/>
</dbReference>
<feature type="transmembrane region" description="Helical" evidence="6">
    <location>
        <begin position="803"/>
        <end position="823"/>
    </location>
</feature>
<keyword evidence="10" id="KW-1185">Reference proteome</keyword>